<organism evidence="1 2">
    <name type="scientific">Brevundimonas terrae</name>
    <dbReference type="NCBI Taxonomy" id="363631"/>
    <lineage>
        <taxon>Bacteria</taxon>
        <taxon>Pseudomonadati</taxon>
        <taxon>Pseudomonadota</taxon>
        <taxon>Alphaproteobacteria</taxon>
        <taxon>Caulobacterales</taxon>
        <taxon>Caulobacteraceae</taxon>
        <taxon>Brevundimonas</taxon>
    </lineage>
</organism>
<evidence type="ECO:0000313" key="1">
    <source>
        <dbReference type="EMBL" id="GAA0396540.1"/>
    </source>
</evidence>
<evidence type="ECO:0008006" key="3">
    <source>
        <dbReference type="Google" id="ProtNLM"/>
    </source>
</evidence>
<dbReference type="EMBL" id="BAAAEJ010000008">
    <property type="protein sequence ID" value="GAA0396540.1"/>
    <property type="molecule type" value="Genomic_DNA"/>
</dbReference>
<protein>
    <recommendedName>
        <fullName evidence="3">DUF2164 domain-containing protein</fullName>
    </recommendedName>
</protein>
<dbReference type="Pfam" id="PF09932">
    <property type="entry name" value="DUF2164"/>
    <property type="match status" value="1"/>
</dbReference>
<name>A0ABN0YIH0_9CAUL</name>
<proteinExistence type="predicted"/>
<dbReference type="Proteomes" id="UP001500791">
    <property type="component" value="Unassembled WGS sequence"/>
</dbReference>
<dbReference type="InterPro" id="IPR018680">
    <property type="entry name" value="DUF2164"/>
</dbReference>
<gene>
    <name evidence="1" type="ORF">GCM10009093_23980</name>
</gene>
<dbReference type="RefSeq" id="WP_167177915.1">
    <property type="nucleotide sequence ID" value="NZ_BAAAEJ010000008.1"/>
</dbReference>
<evidence type="ECO:0000313" key="2">
    <source>
        <dbReference type="Proteomes" id="UP001500791"/>
    </source>
</evidence>
<reference evidence="1 2" key="1">
    <citation type="journal article" date="2019" name="Int. J. Syst. Evol. Microbiol.">
        <title>The Global Catalogue of Microorganisms (GCM) 10K type strain sequencing project: providing services to taxonomists for standard genome sequencing and annotation.</title>
        <authorList>
            <consortium name="The Broad Institute Genomics Platform"/>
            <consortium name="The Broad Institute Genome Sequencing Center for Infectious Disease"/>
            <person name="Wu L."/>
            <person name="Ma J."/>
        </authorList>
    </citation>
    <scope>NUCLEOTIDE SEQUENCE [LARGE SCALE GENOMIC DNA]</scope>
    <source>
        <strain evidence="1 2">JCM 13476</strain>
    </source>
</reference>
<sequence>MKTPPPILSKDELRDAAGILRRYFREELEQELGQLPAEMLVEYIGEHIGKQFYNRGLRDAESVVRAKVEDVSDTLYGMER</sequence>
<accession>A0ABN0YIH0</accession>
<keyword evidence="2" id="KW-1185">Reference proteome</keyword>
<comment type="caution">
    <text evidence="1">The sequence shown here is derived from an EMBL/GenBank/DDBJ whole genome shotgun (WGS) entry which is preliminary data.</text>
</comment>